<dbReference type="Proteomes" id="UP000663891">
    <property type="component" value="Unassembled WGS sequence"/>
</dbReference>
<organism evidence="1 2">
    <name type="scientific">Adineta steineri</name>
    <dbReference type="NCBI Taxonomy" id="433720"/>
    <lineage>
        <taxon>Eukaryota</taxon>
        <taxon>Metazoa</taxon>
        <taxon>Spiralia</taxon>
        <taxon>Gnathifera</taxon>
        <taxon>Rotifera</taxon>
        <taxon>Eurotatoria</taxon>
        <taxon>Bdelloidea</taxon>
        <taxon>Adinetida</taxon>
        <taxon>Adinetidae</taxon>
        <taxon>Adineta</taxon>
    </lineage>
</organism>
<protein>
    <submittedName>
        <fullName evidence="1">Uncharacterized protein</fullName>
    </submittedName>
</protein>
<dbReference type="Gene3D" id="3.40.50.1820">
    <property type="entry name" value="alpha/beta hydrolase"/>
    <property type="match status" value="1"/>
</dbReference>
<comment type="caution">
    <text evidence="1">The sequence shown here is derived from an EMBL/GenBank/DDBJ whole genome shotgun (WGS) entry which is preliminary data.</text>
</comment>
<sequence length="78" mass="8545">MSDIPNFVSGFGLTVCSSTQLSNELYEVVVSSNEVLGNQTIRILVPQNYSTSGNNHRYPVLYLLHGAYADATAQNHLD</sequence>
<dbReference type="SUPFAM" id="SSF53474">
    <property type="entry name" value="alpha/beta-Hydrolases"/>
    <property type="match status" value="1"/>
</dbReference>
<reference evidence="1" key="1">
    <citation type="submission" date="2021-02" db="EMBL/GenBank/DDBJ databases">
        <authorList>
            <person name="Nowell W R."/>
        </authorList>
    </citation>
    <scope>NUCLEOTIDE SEQUENCE</scope>
</reference>
<dbReference type="InterPro" id="IPR029058">
    <property type="entry name" value="AB_hydrolase_fold"/>
</dbReference>
<dbReference type="EMBL" id="CAJNON010000085">
    <property type="protein sequence ID" value="CAF0940072.1"/>
    <property type="molecule type" value="Genomic_DNA"/>
</dbReference>
<dbReference type="AlphaFoldDB" id="A0A814CDP0"/>
<evidence type="ECO:0000313" key="1">
    <source>
        <dbReference type="EMBL" id="CAF0940072.1"/>
    </source>
</evidence>
<proteinExistence type="predicted"/>
<dbReference type="OrthoDB" id="10553423at2759"/>
<accession>A0A814CDP0</accession>
<gene>
    <name evidence="1" type="ORF">VCS650_LOCUS11444</name>
</gene>
<name>A0A814CDP0_9BILA</name>
<evidence type="ECO:0000313" key="2">
    <source>
        <dbReference type="Proteomes" id="UP000663891"/>
    </source>
</evidence>